<dbReference type="InParanoid" id="A0A674EKM7"/>
<accession>A0A674EKM7</accession>
<dbReference type="PANTHER" id="PTHR23266">
    <property type="entry name" value="IMMUNOGLOBULIN HEAVY CHAIN"/>
    <property type="match status" value="1"/>
</dbReference>
<feature type="domain" description="Immunoglobulin V-set" evidence="5">
    <location>
        <begin position="23"/>
        <end position="105"/>
    </location>
</feature>
<keyword evidence="3" id="KW-1280">Immunoglobulin</keyword>
<dbReference type="GeneTree" id="ENSGT00940000163849"/>
<dbReference type="AlphaFoldDB" id="A0A674EKM7"/>
<evidence type="ECO:0000256" key="3">
    <source>
        <dbReference type="ARBA" id="ARBA00043265"/>
    </source>
</evidence>
<protein>
    <recommendedName>
        <fullName evidence="5">Immunoglobulin V-set domain-containing protein</fullName>
    </recommendedName>
</protein>
<proteinExistence type="predicted"/>
<keyword evidence="7" id="KW-1185">Reference proteome</keyword>
<evidence type="ECO:0000256" key="4">
    <source>
        <dbReference type="SAM" id="MobiDB-lite"/>
    </source>
</evidence>
<dbReference type="InterPro" id="IPR013106">
    <property type="entry name" value="Ig_V-set"/>
</dbReference>
<dbReference type="InterPro" id="IPR013783">
    <property type="entry name" value="Ig-like_fold"/>
</dbReference>
<keyword evidence="2" id="KW-1064">Adaptive immunity</keyword>
<evidence type="ECO:0000259" key="5">
    <source>
        <dbReference type="SMART" id="SM00406"/>
    </source>
</evidence>
<dbReference type="GO" id="GO:0005576">
    <property type="term" value="C:extracellular region"/>
    <property type="evidence" value="ECO:0007669"/>
    <property type="project" value="UniProtKB-ARBA"/>
</dbReference>
<evidence type="ECO:0000256" key="2">
    <source>
        <dbReference type="ARBA" id="ARBA00023130"/>
    </source>
</evidence>
<dbReference type="Gene3D" id="2.60.40.10">
    <property type="entry name" value="Immunoglobulins"/>
    <property type="match status" value="1"/>
</dbReference>
<dbReference type="OMA" id="YCAREAM"/>
<reference evidence="6" key="2">
    <citation type="submission" date="2025-09" db="UniProtKB">
        <authorList>
            <consortium name="Ensembl"/>
        </authorList>
    </citation>
    <scope>IDENTIFICATION</scope>
</reference>
<dbReference type="Proteomes" id="UP000472277">
    <property type="component" value="Chromosome 32"/>
</dbReference>
<dbReference type="GO" id="GO:0002250">
    <property type="term" value="P:adaptive immune response"/>
    <property type="evidence" value="ECO:0007669"/>
    <property type="project" value="UniProtKB-KW"/>
</dbReference>
<sequence length="108" mass="12076">MFAGVCCEETDQSPSQVKRPEDTVILSNKISGFDMTDYCMNWIRQKPGKALEWIGIINSGSTDAPDYSDSLKGQFTLTEDVSINTQFLKAKSLRSEDSAVYYCAREAM</sequence>
<feature type="region of interest" description="Disordered" evidence="4">
    <location>
        <begin position="1"/>
        <end position="20"/>
    </location>
</feature>
<dbReference type="InterPro" id="IPR050199">
    <property type="entry name" value="IgHV"/>
</dbReference>
<dbReference type="Ensembl" id="ENSSTUT00000116301.1">
    <property type="protein sequence ID" value="ENSSTUP00000108595.1"/>
    <property type="gene ID" value="ENSSTUG00000048259.1"/>
</dbReference>
<dbReference type="SUPFAM" id="SSF48726">
    <property type="entry name" value="Immunoglobulin"/>
    <property type="match status" value="1"/>
</dbReference>
<name>A0A674EKM7_SALTR</name>
<evidence type="ECO:0000313" key="6">
    <source>
        <dbReference type="Ensembl" id="ENSSTUP00000108595.1"/>
    </source>
</evidence>
<organism evidence="6 7">
    <name type="scientific">Salmo trutta</name>
    <name type="common">Brown trout</name>
    <dbReference type="NCBI Taxonomy" id="8032"/>
    <lineage>
        <taxon>Eukaryota</taxon>
        <taxon>Metazoa</taxon>
        <taxon>Chordata</taxon>
        <taxon>Craniata</taxon>
        <taxon>Vertebrata</taxon>
        <taxon>Euteleostomi</taxon>
        <taxon>Actinopterygii</taxon>
        <taxon>Neopterygii</taxon>
        <taxon>Teleostei</taxon>
        <taxon>Protacanthopterygii</taxon>
        <taxon>Salmoniformes</taxon>
        <taxon>Salmonidae</taxon>
        <taxon>Salmoninae</taxon>
        <taxon>Salmo</taxon>
    </lineage>
</organism>
<dbReference type="SMART" id="SM00406">
    <property type="entry name" value="IGv"/>
    <property type="match status" value="1"/>
</dbReference>
<evidence type="ECO:0000313" key="7">
    <source>
        <dbReference type="Proteomes" id="UP000472277"/>
    </source>
</evidence>
<keyword evidence="1" id="KW-0391">Immunity</keyword>
<dbReference type="InterPro" id="IPR036179">
    <property type="entry name" value="Ig-like_dom_sf"/>
</dbReference>
<dbReference type="FunFam" id="2.60.40.10:FF:001594">
    <property type="entry name" value="Immunoglobulin heavy variable 9-4"/>
    <property type="match status" value="1"/>
</dbReference>
<reference evidence="6" key="1">
    <citation type="submission" date="2025-08" db="UniProtKB">
        <authorList>
            <consortium name="Ensembl"/>
        </authorList>
    </citation>
    <scope>IDENTIFICATION</scope>
</reference>
<dbReference type="GO" id="GO:0019814">
    <property type="term" value="C:immunoglobulin complex"/>
    <property type="evidence" value="ECO:0007669"/>
    <property type="project" value="UniProtKB-KW"/>
</dbReference>
<evidence type="ECO:0000256" key="1">
    <source>
        <dbReference type="ARBA" id="ARBA00022859"/>
    </source>
</evidence>